<evidence type="ECO:0000313" key="3">
    <source>
        <dbReference type="Proteomes" id="UP000678237"/>
    </source>
</evidence>
<dbReference type="Proteomes" id="UP000678237">
    <property type="component" value="Unassembled WGS sequence"/>
</dbReference>
<keyword evidence="1" id="KW-0472">Membrane</keyword>
<name>A0A8T4L7A4_9ARCH</name>
<comment type="caution">
    <text evidence="2">The sequence shown here is derived from an EMBL/GenBank/DDBJ whole genome shotgun (WGS) entry which is preliminary data.</text>
</comment>
<keyword evidence="1" id="KW-1133">Transmembrane helix</keyword>
<gene>
    <name evidence="2" type="ORF">J4203_02775</name>
</gene>
<accession>A0A8T4L7A4</accession>
<dbReference type="AlphaFoldDB" id="A0A8T4L7A4"/>
<evidence type="ECO:0000256" key="1">
    <source>
        <dbReference type="SAM" id="Phobius"/>
    </source>
</evidence>
<reference evidence="2" key="1">
    <citation type="submission" date="2021-03" db="EMBL/GenBank/DDBJ databases">
        <authorList>
            <person name="Jaffe A."/>
        </authorList>
    </citation>
    <scope>NUCLEOTIDE SEQUENCE</scope>
    <source>
        <strain evidence="2">RIFCSPLOWO2_01_FULL_58_19</strain>
    </source>
</reference>
<organism evidence="2 3">
    <name type="scientific">Candidatus Iainarchaeum sp</name>
    <dbReference type="NCBI Taxonomy" id="3101447"/>
    <lineage>
        <taxon>Archaea</taxon>
        <taxon>Candidatus Iainarchaeota</taxon>
        <taxon>Candidatus Iainarchaeia</taxon>
        <taxon>Candidatus Iainarchaeales</taxon>
        <taxon>Candidatus Iainarchaeaceae</taxon>
        <taxon>Candidatus Iainarchaeum</taxon>
    </lineage>
</organism>
<dbReference type="EMBL" id="JAGVWE010000002">
    <property type="protein sequence ID" value="MBS3062771.1"/>
    <property type="molecule type" value="Genomic_DNA"/>
</dbReference>
<protein>
    <submittedName>
        <fullName evidence="2">Uncharacterized protein</fullName>
    </submittedName>
</protein>
<reference evidence="2" key="2">
    <citation type="submission" date="2021-05" db="EMBL/GenBank/DDBJ databases">
        <title>Protein family content uncovers lineage relationships and bacterial pathway maintenance mechanisms in DPANN archaea.</title>
        <authorList>
            <person name="Castelle C.J."/>
            <person name="Meheust R."/>
            <person name="Jaffe A.L."/>
            <person name="Seitz K."/>
            <person name="Gong X."/>
            <person name="Baker B.J."/>
            <person name="Banfield J.F."/>
        </authorList>
    </citation>
    <scope>NUCLEOTIDE SEQUENCE</scope>
    <source>
        <strain evidence="2">RIFCSPLOWO2_01_FULL_58_19</strain>
    </source>
</reference>
<feature type="transmembrane region" description="Helical" evidence="1">
    <location>
        <begin position="99"/>
        <end position="119"/>
    </location>
</feature>
<sequence>MLKTTESRLMLLTLSASALAYAMKSHWLPPLTEFQAILGIFLSFVPVGYQFTSALFSKDQLSFPEKTALTLFSSYAMISTTYFASSLFLGLSFSFKNSLLTVNLLALFFYAAYLLRFHLKSLPIPAKLRSALGE</sequence>
<feature type="transmembrane region" description="Helical" evidence="1">
    <location>
        <begin position="36"/>
        <end position="56"/>
    </location>
</feature>
<proteinExistence type="predicted"/>
<feature type="transmembrane region" description="Helical" evidence="1">
    <location>
        <begin position="68"/>
        <end position="93"/>
    </location>
</feature>
<keyword evidence="1" id="KW-0812">Transmembrane</keyword>
<evidence type="ECO:0000313" key="2">
    <source>
        <dbReference type="EMBL" id="MBS3062771.1"/>
    </source>
</evidence>